<sequence length="567" mass="62454">MSLRAVYEQFLANPSPAILGRDVSLNYITTTTSVDGADEVLGHLQRQQKIVKKKADKVLDAIEAPGSVVLEIETTVEFVSGGGAYLPSLDDNFLADRVVTFPTVHIVRFDAKNQIQQIRLYWDQGSLLKEVEVIGSRGRNWPIRDAKDQSKLIANIVSVQGPAPAAIPEKSASKPVQDVPRSVSPSKKHIKDPHASLSLFGGNIDEESTSMVAPYAPSSIRPHARGPSEVLIGGVDDDATPTKPRDSVISPRAGASKHYGPIRVFGDDPEDSTPASPIQARIGSSRNFQAIRVIGNEDHDQRSEDVIQPKIGSNKNYQPVRLFGDDANAEIEEEPRYKTHPKKFTHFEMGEANDGSAEIQDRPAPKMRPMSQWDFADFATPEKPRGKLRAQDVRHFGWSDNEEEVGETPPARPRVVQPRRDAETHFDMADEDSKAGGESGRIIGSFHNKGLGLYENNLYDEEGNPTPPKTSGSKQPLSIVPNNAFRKKDFDSHWDATDASPTNESVKSETKPMGADRVQAVRQMDASWDSYDQSPEPKKAATPPQLTQSRANRKAFQPSWGFGNDDE</sequence>
<dbReference type="Proteomes" id="UP001201262">
    <property type="component" value="Unassembled WGS sequence"/>
</dbReference>
<reference evidence="2" key="1">
    <citation type="submission" date="2021-12" db="EMBL/GenBank/DDBJ databases">
        <title>Convergent genome expansion in fungi linked to evolution of root-endophyte symbiosis.</title>
        <authorList>
            <consortium name="DOE Joint Genome Institute"/>
            <person name="Ke Y.-H."/>
            <person name="Bonito G."/>
            <person name="Liao H.-L."/>
            <person name="Looney B."/>
            <person name="Rojas-Flechas A."/>
            <person name="Nash J."/>
            <person name="Hameed K."/>
            <person name="Schadt C."/>
            <person name="Martin F."/>
            <person name="Crous P.W."/>
            <person name="Miettinen O."/>
            <person name="Magnuson J.K."/>
            <person name="Labbe J."/>
            <person name="Jacobson D."/>
            <person name="Doktycz M.J."/>
            <person name="Veneault-Fourrey C."/>
            <person name="Kuo A."/>
            <person name="Mondo S."/>
            <person name="Calhoun S."/>
            <person name="Riley R."/>
            <person name="Ohm R."/>
            <person name="LaButti K."/>
            <person name="Andreopoulos B."/>
            <person name="Pangilinan J."/>
            <person name="Nolan M."/>
            <person name="Tritt A."/>
            <person name="Clum A."/>
            <person name="Lipzen A."/>
            <person name="Daum C."/>
            <person name="Barry K."/>
            <person name="Grigoriev I.V."/>
            <person name="Vilgalys R."/>
        </authorList>
    </citation>
    <scope>NUCLEOTIDE SEQUENCE</scope>
    <source>
        <strain evidence="2">PMI_201</strain>
    </source>
</reference>
<dbReference type="EMBL" id="JAJTJA010000011">
    <property type="protein sequence ID" value="KAH8692199.1"/>
    <property type="molecule type" value="Genomic_DNA"/>
</dbReference>
<proteinExistence type="predicted"/>
<feature type="region of interest" description="Disordered" evidence="1">
    <location>
        <begin position="165"/>
        <end position="199"/>
    </location>
</feature>
<dbReference type="SUPFAM" id="SSF54427">
    <property type="entry name" value="NTF2-like"/>
    <property type="match status" value="1"/>
</dbReference>
<name>A0AAD4KJ30_9EURO</name>
<feature type="region of interest" description="Disordered" evidence="1">
    <location>
        <begin position="397"/>
        <end position="420"/>
    </location>
</feature>
<evidence type="ECO:0008006" key="4">
    <source>
        <dbReference type="Google" id="ProtNLM"/>
    </source>
</evidence>
<dbReference type="InterPro" id="IPR032710">
    <property type="entry name" value="NTF2-like_dom_sf"/>
</dbReference>
<evidence type="ECO:0000256" key="1">
    <source>
        <dbReference type="SAM" id="MobiDB-lite"/>
    </source>
</evidence>
<accession>A0AAD4KJ30</accession>
<dbReference type="AlphaFoldDB" id="A0AAD4KJ30"/>
<dbReference type="RefSeq" id="XP_046068196.1">
    <property type="nucleotide sequence ID" value="XM_046220981.1"/>
</dbReference>
<dbReference type="Gene3D" id="3.10.450.50">
    <property type="match status" value="1"/>
</dbReference>
<feature type="region of interest" description="Disordered" evidence="1">
    <location>
        <begin position="219"/>
        <end position="279"/>
    </location>
</feature>
<comment type="caution">
    <text evidence="2">The sequence shown here is derived from an EMBL/GenBank/DDBJ whole genome shotgun (WGS) entry which is preliminary data.</text>
</comment>
<feature type="region of interest" description="Disordered" evidence="1">
    <location>
        <begin position="456"/>
        <end position="567"/>
    </location>
</feature>
<evidence type="ECO:0000313" key="2">
    <source>
        <dbReference type="EMBL" id="KAH8692199.1"/>
    </source>
</evidence>
<organism evidence="2 3">
    <name type="scientific">Talaromyces proteolyticus</name>
    <dbReference type="NCBI Taxonomy" id="1131652"/>
    <lineage>
        <taxon>Eukaryota</taxon>
        <taxon>Fungi</taxon>
        <taxon>Dikarya</taxon>
        <taxon>Ascomycota</taxon>
        <taxon>Pezizomycotina</taxon>
        <taxon>Eurotiomycetes</taxon>
        <taxon>Eurotiomycetidae</taxon>
        <taxon>Eurotiales</taxon>
        <taxon>Trichocomaceae</taxon>
        <taxon>Talaromyces</taxon>
        <taxon>Talaromyces sect. Bacilispori</taxon>
    </lineage>
</organism>
<keyword evidence="3" id="KW-1185">Reference proteome</keyword>
<evidence type="ECO:0000313" key="3">
    <source>
        <dbReference type="Proteomes" id="UP001201262"/>
    </source>
</evidence>
<gene>
    <name evidence="2" type="ORF">BGW36DRAFT_431421</name>
</gene>
<dbReference type="GeneID" id="70251268"/>
<protein>
    <recommendedName>
        <fullName evidence="4">NTF2-like protein</fullName>
    </recommendedName>
</protein>
<feature type="compositionally biased region" description="Basic and acidic residues" evidence="1">
    <location>
        <begin position="486"/>
        <end position="496"/>
    </location>
</feature>